<dbReference type="OrthoDB" id="424794at2759"/>
<protein>
    <recommendedName>
        <fullName evidence="3">Pseudouridine synthase RsuA/RluA-like domain-containing protein</fullName>
    </recommendedName>
</protein>
<organism evidence="5 6">
    <name type="scientific">Helobdella robusta</name>
    <name type="common">Californian leech</name>
    <dbReference type="NCBI Taxonomy" id="6412"/>
    <lineage>
        <taxon>Eukaryota</taxon>
        <taxon>Metazoa</taxon>
        <taxon>Spiralia</taxon>
        <taxon>Lophotrochozoa</taxon>
        <taxon>Annelida</taxon>
        <taxon>Clitellata</taxon>
        <taxon>Hirudinea</taxon>
        <taxon>Rhynchobdellida</taxon>
        <taxon>Glossiphoniidae</taxon>
        <taxon>Helobdella</taxon>
    </lineage>
</organism>
<dbReference type="Pfam" id="PF00849">
    <property type="entry name" value="PseudoU_synth_2"/>
    <property type="match status" value="1"/>
</dbReference>
<dbReference type="Gene3D" id="3.30.2350.10">
    <property type="entry name" value="Pseudouridine synthase"/>
    <property type="match status" value="1"/>
</dbReference>
<dbReference type="Proteomes" id="UP000015101">
    <property type="component" value="Unassembled WGS sequence"/>
</dbReference>
<dbReference type="InterPro" id="IPR006225">
    <property type="entry name" value="PsdUridine_synth_RluC/D"/>
</dbReference>
<feature type="active site" evidence="1">
    <location>
        <position position="219"/>
    </location>
</feature>
<reference evidence="4 6" key="2">
    <citation type="journal article" date="2013" name="Nature">
        <title>Insights into bilaterian evolution from three spiralian genomes.</title>
        <authorList>
            <person name="Simakov O."/>
            <person name="Marletaz F."/>
            <person name="Cho S.J."/>
            <person name="Edsinger-Gonzales E."/>
            <person name="Havlak P."/>
            <person name="Hellsten U."/>
            <person name="Kuo D.H."/>
            <person name="Larsson T."/>
            <person name="Lv J."/>
            <person name="Arendt D."/>
            <person name="Savage R."/>
            <person name="Osoegawa K."/>
            <person name="de Jong P."/>
            <person name="Grimwood J."/>
            <person name="Chapman J.A."/>
            <person name="Shapiro H."/>
            <person name="Aerts A."/>
            <person name="Otillar R.P."/>
            <person name="Terry A.Y."/>
            <person name="Boore J.L."/>
            <person name="Grigoriev I.V."/>
            <person name="Lindberg D.R."/>
            <person name="Seaver E.C."/>
            <person name="Weisblat D.A."/>
            <person name="Putnam N.H."/>
            <person name="Rokhsar D.S."/>
        </authorList>
    </citation>
    <scope>NUCLEOTIDE SEQUENCE</scope>
</reference>
<dbReference type="SUPFAM" id="SSF55120">
    <property type="entry name" value="Pseudouridine synthase"/>
    <property type="match status" value="1"/>
</dbReference>
<dbReference type="EnsemblMetazoa" id="HelroT173801">
    <property type="protein sequence ID" value="HelroP173801"/>
    <property type="gene ID" value="HelroG173801"/>
</dbReference>
<dbReference type="HOGENOM" id="CLU_016902_12_0_1"/>
<evidence type="ECO:0000313" key="4">
    <source>
        <dbReference type="EMBL" id="ESO03497.1"/>
    </source>
</evidence>
<dbReference type="PANTHER" id="PTHR21600:SF40">
    <property type="entry name" value="PSEUDOURIDYLATE SYNTHASE RPUSD2"/>
    <property type="match status" value="1"/>
</dbReference>
<dbReference type="InterPro" id="IPR006145">
    <property type="entry name" value="PsdUridine_synth_RsuA/RluA"/>
</dbReference>
<name>T1F788_HELRO</name>
<reference evidence="5" key="3">
    <citation type="submission" date="2015-06" db="UniProtKB">
        <authorList>
            <consortium name="EnsemblMetazoa"/>
        </authorList>
    </citation>
    <scope>IDENTIFICATION</scope>
</reference>
<accession>T1F788</accession>
<dbReference type="InterPro" id="IPR006224">
    <property type="entry name" value="PsdUridine_synth_RluA-like_CS"/>
</dbReference>
<evidence type="ECO:0000256" key="1">
    <source>
        <dbReference type="PIRSR" id="PIRSR606225-1"/>
    </source>
</evidence>
<dbReference type="EMBL" id="AMQM01004723">
    <property type="status" value="NOT_ANNOTATED_CDS"/>
    <property type="molecule type" value="Genomic_DNA"/>
</dbReference>
<evidence type="ECO:0000259" key="3">
    <source>
        <dbReference type="Pfam" id="PF00849"/>
    </source>
</evidence>
<feature type="compositionally biased region" description="Low complexity" evidence="2">
    <location>
        <begin position="379"/>
        <end position="392"/>
    </location>
</feature>
<dbReference type="RefSeq" id="XP_009018645.1">
    <property type="nucleotide sequence ID" value="XM_009020397.1"/>
</dbReference>
<feature type="domain" description="Pseudouridine synthase RsuA/RluA-like" evidence="3">
    <location>
        <begin position="176"/>
        <end position="322"/>
    </location>
</feature>
<evidence type="ECO:0000256" key="2">
    <source>
        <dbReference type="SAM" id="MobiDB-lite"/>
    </source>
</evidence>
<dbReference type="AlphaFoldDB" id="T1F788"/>
<dbReference type="InterPro" id="IPR050188">
    <property type="entry name" value="RluA_PseudoU_synthase"/>
</dbReference>
<feature type="region of interest" description="Disordered" evidence="2">
    <location>
        <begin position="372"/>
        <end position="402"/>
    </location>
</feature>
<dbReference type="CDD" id="cd02557">
    <property type="entry name" value="PseudoU_synth_ScRIB2"/>
    <property type="match status" value="1"/>
</dbReference>
<proteinExistence type="predicted"/>
<dbReference type="STRING" id="6412.T1F788"/>
<dbReference type="NCBIfam" id="TIGR00005">
    <property type="entry name" value="rluA_subfam"/>
    <property type="match status" value="1"/>
</dbReference>
<reference evidence="6" key="1">
    <citation type="submission" date="2012-12" db="EMBL/GenBank/DDBJ databases">
        <authorList>
            <person name="Hellsten U."/>
            <person name="Grimwood J."/>
            <person name="Chapman J.A."/>
            <person name="Shapiro H."/>
            <person name="Aerts A."/>
            <person name="Otillar R.P."/>
            <person name="Terry A.Y."/>
            <person name="Boore J.L."/>
            <person name="Simakov O."/>
            <person name="Marletaz F."/>
            <person name="Cho S.-J."/>
            <person name="Edsinger-Gonzales E."/>
            <person name="Havlak P."/>
            <person name="Kuo D.-H."/>
            <person name="Larsson T."/>
            <person name="Lv J."/>
            <person name="Arendt D."/>
            <person name="Savage R."/>
            <person name="Osoegawa K."/>
            <person name="de Jong P."/>
            <person name="Lindberg D.R."/>
            <person name="Seaver E.C."/>
            <person name="Weisblat D.A."/>
            <person name="Putnam N.H."/>
            <person name="Grigoriev I.V."/>
            <person name="Rokhsar D.S."/>
        </authorList>
    </citation>
    <scope>NUCLEOTIDE SEQUENCE</scope>
</reference>
<evidence type="ECO:0000313" key="6">
    <source>
        <dbReference type="Proteomes" id="UP000015101"/>
    </source>
</evidence>
<dbReference type="InParanoid" id="T1F788"/>
<evidence type="ECO:0000313" key="5">
    <source>
        <dbReference type="EnsemblMetazoa" id="HelroP173801"/>
    </source>
</evidence>
<dbReference type="FunCoup" id="T1F788">
    <property type="interactions" value="1351"/>
</dbReference>
<feature type="region of interest" description="Disordered" evidence="2">
    <location>
        <begin position="424"/>
        <end position="452"/>
    </location>
</feature>
<dbReference type="GO" id="GO:0000455">
    <property type="term" value="P:enzyme-directed rRNA pseudouridine synthesis"/>
    <property type="evidence" value="ECO:0000318"/>
    <property type="project" value="GO_Central"/>
</dbReference>
<keyword evidence="6" id="KW-1185">Reference proteome</keyword>
<gene>
    <name evidence="5" type="primary">20204687</name>
    <name evidence="4" type="ORF">HELRODRAFT_173801</name>
</gene>
<dbReference type="GeneID" id="20204687"/>
<dbReference type="PANTHER" id="PTHR21600">
    <property type="entry name" value="MITOCHONDRIAL RNA PSEUDOURIDINE SYNTHASE"/>
    <property type="match status" value="1"/>
</dbReference>
<sequence>MDSTKNKLNTMSGEDCVEIVPVDQPPSCTNSTADNVSKLSRRAFKRLKRQENKLKAKLANDGVNNFERVHVENKRDKAKEMMERKKKVHPYYYDFTANAKGRWFGRKLVDVFVEEFQNYSYDKCKFFIERESLRVEGKKIDVDYVIQNGDVIVNRVHRHELPITDKRIDLISNTEDLLVVDKPASIPIHPCGRYRHNSLLYILAKEYGFRNLRVLYRIDRLTSGLVILAKTEQKTREIMEQIKNRLMEKVYLCKVEGEFPSETTECSKPISVLSEKLGVYFVSEAGKESLTVFRRLFTDGRTSIVRCEPKTGRTHQIRVHLQYLGYPIINDPIYNGTVWGPGKGKHGNFGKTQEQLISDLSGLHKASLYIATNEENKNNNKNNNNNNINNKNNNDDDVVGDNYKDIRNNETIITTNARVSIKNDTTTTNTSSSSIINDTTTNSSSFSSSNVNVNNNDSDDVFPESKKRKIEERNVFIRKSHDINMDNHSVGNDLMTNVNNNNINNNHNINCIEEYQNYHNNNSGDNNNKDITLKSIIHKATADHYDETCTECSVTNLDPIPDQLYICLHALSYRGPDWRYATQLPNWATHLNIDDVMND</sequence>
<dbReference type="EMBL" id="KB096633">
    <property type="protein sequence ID" value="ESO03497.1"/>
    <property type="molecule type" value="Genomic_DNA"/>
</dbReference>
<dbReference type="PROSITE" id="PS01129">
    <property type="entry name" value="PSI_RLU"/>
    <property type="match status" value="1"/>
</dbReference>
<dbReference type="CTD" id="20204687"/>
<dbReference type="KEGG" id="hro:HELRODRAFT_173801"/>
<dbReference type="eggNOG" id="KOG1919">
    <property type="taxonomic scope" value="Eukaryota"/>
</dbReference>
<dbReference type="InterPro" id="IPR020103">
    <property type="entry name" value="PsdUridine_synth_cat_dom_sf"/>
</dbReference>
<dbReference type="GO" id="GO:0009982">
    <property type="term" value="F:pseudouridine synthase activity"/>
    <property type="evidence" value="ECO:0000318"/>
    <property type="project" value="GO_Central"/>
</dbReference>
<dbReference type="OMA" id="CEEPIFI"/>
<dbReference type="GO" id="GO:0003723">
    <property type="term" value="F:RNA binding"/>
    <property type="evidence" value="ECO:0007669"/>
    <property type="project" value="InterPro"/>
</dbReference>